<evidence type="ECO:0000256" key="2">
    <source>
        <dbReference type="SAM" id="MobiDB-lite"/>
    </source>
</evidence>
<feature type="domain" description="Thioredoxin" evidence="3">
    <location>
        <begin position="115"/>
        <end position="146"/>
    </location>
</feature>
<evidence type="ECO:0000256" key="1">
    <source>
        <dbReference type="ARBA" id="ARBA00023157"/>
    </source>
</evidence>
<protein>
    <recommendedName>
        <fullName evidence="3">Thioredoxin domain-containing protein</fullName>
    </recommendedName>
</protein>
<keyword evidence="1" id="KW-1015">Disulfide bond</keyword>
<evidence type="ECO:0000313" key="5">
    <source>
        <dbReference type="Proteomes" id="UP000324832"/>
    </source>
</evidence>
<dbReference type="InterPro" id="IPR036249">
    <property type="entry name" value="Thioredoxin-like_sf"/>
</dbReference>
<keyword evidence="5" id="KW-1185">Reference proteome</keyword>
<feature type="region of interest" description="Disordered" evidence="2">
    <location>
        <begin position="151"/>
        <end position="179"/>
    </location>
</feature>
<dbReference type="Gene3D" id="3.40.30.10">
    <property type="entry name" value="Glutaredoxin"/>
    <property type="match status" value="1"/>
</dbReference>
<feature type="compositionally biased region" description="Basic residues" evidence="2">
    <location>
        <begin position="159"/>
        <end position="168"/>
    </location>
</feature>
<dbReference type="Pfam" id="PF00085">
    <property type="entry name" value="Thioredoxin"/>
    <property type="match status" value="1"/>
</dbReference>
<feature type="compositionally biased region" description="Low complexity" evidence="2">
    <location>
        <begin position="169"/>
        <end position="179"/>
    </location>
</feature>
<dbReference type="AlphaFoldDB" id="A0A5E4QQV8"/>
<accession>A0A5E4QQV8</accession>
<gene>
    <name evidence="4" type="ORF">LSINAPIS_LOCUS11247</name>
</gene>
<dbReference type="Proteomes" id="UP000324832">
    <property type="component" value="Unassembled WGS sequence"/>
</dbReference>
<dbReference type="EMBL" id="FZQP02004889">
    <property type="protein sequence ID" value="VVD00652.1"/>
    <property type="molecule type" value="Genomic_DNA"/>
</dbReference>
<proteinExistence type="predicted"/>
<dbReference type="InterPro" id="IPR013766">
    <property type="entry name" value="Thioredoxin_domain"/>
</dbReference>
<sequence>MTILIHFKVSHFFVDVCYRLVLRLASRVGLVPEFFLILENRRIAIVLIETPCGVDVCIVVTTSPVYGQGRVGKKRCFYFGFCRLSDCQLSVRPHSVVARLRYSYKMAIHIKDADDLKTRLNEAGDKLVVIDFMATWCGPCKTLRQSTRSLRCPHSSSSRTRRSSRSSRARTSTNSETLF</sequence>
<dbReference type="PANTHER" id="PTHR46115">
    <property type="entry name" value="THIOREDOXIN-LIKE PROTEIN 1"/>
    <property type="match status" value="1"/>
</dbReference>
<reference evidence="4 5" key="1">
    <citation type="submission" date="2017-07" db="EMBL/GenBank/DDBJ databases">
        <authorList>
            <person name="Talla V."/>
            <person name="Backstrom N."/>
        </authorList>
    </citation>
    <scope>NUCLEOTIDE SEQUENCE [LARGE SCALE GENOMIC DNA]</scope>
</reference>
<name>A0A5E4QQV8_9NEOP</name>
<dbReference type="SUPFAM" id="SSF52833">
    <property type="entry name" value="Thioredoxin-like"/>
    <property type="match status" value="1"/>
</dbReference>
<organism evidence="4 5">
    <name type="scientific">Leptidea sinapis</name>
    <dbReference type="NCBI Taxonomy" id="189913"/>
    <lineage>
        <taxon>Eukaryota</taxon>
        <taxon>Metazoa</taxon>
        <taxon>Ecdysozoa</taxon>
        <taxon>Arthropoda</taxon>
        <taxon>Hexapoda</taxon>
        <taxon>Insecta</taxon>
        <taxon>Pterygota</taxon>
        <taxon>Neoptera</taxon>
        <taxon>Endopterygota</taxon>
        <taxon>Lepidoptera</taxon>
        <taxon>Glossata</taxon>
        <taxon>Ditrysia</taxon>
        <taxon>Papilionoidea</taxon>
        <taxon>Pieridae</taxon>
        <taxon>Dismorphiinae</taxon>
        <taxon>Leptidea</taxon>
    </lineage>
</organism>
<evidence type="ECO:0000313" key="4">
    <source>
        <dbReference type="EMBL" id="VVD00652.1"/>
    </source>
</evidence>
<dbReference type="CDD" id="cd02947">
    <property type="entry name" value="TRX_family"/>
    <property type="match status" value="1"/>
</dbReference>
<evidence type="ECO:0000259" key="3">
    <source>
        <dbReference type="Pfam" id="PF00085"/>
    </source>
</evidence>